<dbReference type="AlphaFoldDB" id="A0A8S2FWN5"/>
<evidence type="ECO:0000313" key="3">
    <source>
        <dbReference type="Proteomes" id="UP000677228"/>
    </source>
</evidence>
<reference evidence="1" key="1">
    <citation type="submission" date="2021-02" db="EMBL/GenBank/DDBJ databases">
        <authorList>
            <person name="Nowell W R."/>
        </authorList>
    </citation>
    <scope>NUCLEOTIDE SEQUENCE</scope>
</reference>
<dbReference type="EMBL" id="CAJOBA010064913">
    <property type="protein sequence ID" value="CAF4355055.1"/>
    <property type="molecule type" value="Genomic_DNA"/>
</dbReference>
<dbReference type="Proteomes" id="UP000682733">
    <property type="component" value="Unassembled WGS sequence"/>
</dbReference>
<gene>
    <name evidence="1" type="ORF">OVA965_LOCUS39900</name>
    <name evidence="2" type="ORF">TMI583_LOCUS41279</name>
</gene>
<comment type="caution">
    <text evidence="1">The sequence shown here is derived from an EMBL/GenBank/DDBJ whole genome shotgun (WGS) entry which is preliminary data.</text>
</comment>
<sequence length="89" mass="10313">MLSLYQSAVKQLSTPHFSFIRCLRIGTGSNTSKSQIWRGNMKYETESLSLLNLKLRQLQLKVLKSIDDFKSIKSDLEQLYGIKSERMNK</sequence>
<accession>A0A8S2FWN5</accession>
<dbReference type="EMBL" id="CAJNOK010042262">
    <property type="protein sequence ID" value="CAF1562864.1"/>
    <property type="molecule type" value="Genomic_DNA"/>
</dbReference>
<proteinExistence type="predicted"/>
<evidence type="ECO:0000313" key="1">
    <source>
        <dbReference type="EMBL" id="CAF1562864.1"/>
    </source>
</evidence>
<protein>
    <submittedName>
        <fullName evidence="1">Uncharacterized protein</fullName>
    </submittedName>
</protein>
<dbReference type="Proteomes" id="UP000677228">
    <property type="component" value="Unassembled WGS sequence"/>
</dbReference>
<evidence type="ECO:0000313" key="2">
    <source>
        <dbReference type="EMBL" id="CAF4355055.1"/>
    </source>
</evidence>
<name>A0A8S2FWN5_9BILA</name>
<organism evidence="1 3">
    <name type="scientific">Didymodactylos carnosus</name>
    <dbReference type="NCBI Taxonomy" id="1234261"/>
    <lineage>
        <taxon>Eukaryota</taxon>
        <taxon>Metazoa</taxon>
        <taxon>Spiralia</taxon>
        <taxon>Gnathifera</taxon>
        <taxon>Rotifera</taxon>
        <taxon>Eurotatoria</taxon>
        <taxon>Bdelloidea</taxon>
        <taxon>Philodinida</taxon>
        <taxon>Philodinidae</taxon>
        <taxon>Didymodactylos</taxon>
    </lineage>
</organism>